<evidence type="ECO:0000256" key="4">
    <source>
        <dbReference type="ARBA" id="ARBA00023002"/>
    </source>
</evidence>
<accession>A0A0R2PRV9</accession>
<dbReference type="GO" id="GO:0051287">
    <property type="term" value="F:NAD binding"/>
    <property type="evidence" value="ECO:0007669"/>
    <property type="project" value="InterPro"/>
</dbReference>
<comment type="catalytic activity">
    <reaction evidence="13">
        <text>sn-glycerol 3-phosphate + NAD(+) = dihydroxyacetone phosphate + NADH + H(+)</text>
        <dbReference type="Rhea" id="RHEA:11092"/>
        <dbReference type="ChEBI" id="CHEBI:15378"/>
        <dbReference type="ChEBI" id="CHEBI:57540"/>
        <dbReference type="ChEBI" id="CHEBI:57597"/>
        <dbReference type="ChEBI" id="CHEBI:57642"/>
        <dbReference type="ChEBI" id="CHEBI:57945"/>
        <dbReference type="EC" id="1.1.1.94"/>
    </reaction>
</comment>
<feature type="binding site" evidence="13">
    <location>
        <position position="14"/>
    </location>
    <ligand>
        <name>NADPH</name>
        <dbReference type="ChEBI" id="CHEBI:57783"/>
    </ligand>
</feature>
<evidence type="ECO:0000256" key="16">
    <source>
        <dbReference type="PIRSR" id="PIRSR000114-3"/>
    </source>
</evidence>
<keyword evidence="6 13" id="KW-0443">Lipid metabolism</keyword>
<feature type="binding site" evidence="13">
    <location>
        <position position="284"/>
    </location>
    <ligand>
        <name>NADPH</name>
        <dbReference type="ChEBI" id="CHEBI:57783"/>
    </ligand>
</feature>
<evidence type="ECO:0000313" key="20">
    <source>
        <dbReference type="EMBL" id="KRO38787.1"/>
    </source>
</evidence>
<name>A0A0R2PRV9_9GAMM</name>
<feature type="binding site" evidence="16">
    <location>
        <begin position="10"/>
        <end position="15"/>
    </location>
    <ligand>
        <name>NAD(+)</name>
        <dbReference type="ChEBI" id="CHEBI:57540"/>
    </ligand>
</feature>
<dbReference type="Proteomes" id="UP000050874">
    <property type="component" value="Unassembled WGS sequence"/>
</dbReference>
<dbReference type="InterPro" id="IPR008927">
    <property type="entry name" value="6-PGluconate_DH-like_C_sf"/>
</dbReference>
<feature type="binding site" evidence="15">
    <location>
        <position position="108"/>
    </location>
    <ligand>
        <name>substrate</name>
    </ligand>
</feature>
<comment type="similarity">
    <text evidence="1 13 17">Belongs to the NAD-dependent glycerol-3-phosphate dehydrogenase family.</text>
</comment>
<keyword evidence="13" id="KW-0963">Cytoplasm</keyword>
<dbReference type="PIRSF" id="PIRSF000114">
    <property type="entry name" value="Glycerol-3-P_dh"/>
    <property type="match status" value="1"/>
</dbReference>
<feature type="binding site" evidence="13">
    <location>
        <position position="108"/>
    </location>
    <ligand>
        <name>sn-glycerol 3-phosphate</name>
        <dbReference type="ChEBI" id="CHEBI:57597"/>
    </ligand>
</feature>
<comment type="function">
    <text evidence="13">Catalyzes the reduction of the glycolytic intermediate dihydroxyacetone phosphate (DHAP) to sn-glycerol 3-phosphate (G3P), the key precursor for phospholipid synthesis.</text>
</comment>
<keyword evidence="4 13" id="KW-0560">Oxidoreductase</keyword>
<evidence type="ECO:0000256" key="3">
    <source>
        <dbReference type="ARBA" id="ARBA00022857"/>
    </source>
</evidence>
<dbReference type="InterPro" id="IPR013328">
    <property type="entry name" value="6PGD_dom2"/>
</dbReference>
<evidence type="ECO:0000256" key="14">
    <source>
        <dbReference type="PIRSR" id="PIRSR000114-1"/>
    </source>
</evidence>
<feature type="binding site" evidence="16">
    <location>
        <position position="258"/>
    </location>
    <ligand>
        <name>NAD(+)</name>
        <dbReference type="ChEBI" id="CHEBI:57540"/>
    </ligand>
</feature>
<dbReference type="NCBIfam" id="NF000940">
    <property type="entry name" value="PRK00094.1-2"/>
    <property type="match status" value="1"/>
</dbReference>
<dbReference type="GO" id="GO:0046168">
    <property type="term" value="P:glycerol-3-phosphate catabolic process"/>
    <property type="evidence" value="ECO:0007669"/>
    <property type="project" value="InterPro"/>
</dbReference>
<feature type="active site" description="Proton acceptor" evidence="13 14">
    <location>
        <position position="194"/>
    </location>
</feature>
<feature type="binding site" evidence="13">
    <location>
        <position position="51"/>
    </location>
    <ligand>
        <name>NADPH</name>
        <dbReference type="ChEBI" id="CHEBI:57783"/>
    </ligand>
</feature>
<dbReference type="PROSITE" id="PS00957">
    <property type="entry name" value="NAD_G3PDH"/>
    <property type="match status" value="1"/>
</dbReference>
<organism evidence="20 21">
    <name type="scientific">SAR86 cluster bacterium BACL1 MAG-120920-bin57</name>
    <dbReference type="NCBI Taxonomy" id="1655571"/>
    <lineage>
        <taxon>Bacteria</taxon>
        <taxon>Pseudomonadati</taxon>
        <taxon>Pseudomonadota</taxon>
        <taxon>Gammaproteobacteria</taxon>
        <taxon>SAR86 cluster</taxon>
    </lineage>
</organism>
<protein>
    <recommendedName>
        <fullName evidence="11 13">Glycerol-3-phosphate dehydrogenase [NAD(P)+]</fullName>
        <ecNumber evidence="10 13">1.1.1.94</ecNumber>
    </recommendedName>
    <alternativeName>
        <fullName evidence="13">NAD(P)(+)-dependent glycerol-3-phosphate dehydrogenase</fullName>
    </alternativeName>
    <alternativeName>
        <fullName evidence="12 13">NAD(P)H-dependent dihydroxyacetone-phosphate reductase</fullName>
    </alternativeName>
</protein>
<feature type="binding site" evidence="15">
    <location>
        <begin position="258"/>
        <end position="259"/>
    </location>
    <ligand>
        <name>substrate</name>
    </ligand>
</feature>
<dbReference type="Pfam" id="PF07479">
    <property type="entry name" value="NAD_Gly3P_dh_C"/>
    <property type="match status" value="1"/>
</dbReference>
<feature type="binding site" evidence="13">
    <location>
        <position position="258"/>
    </location>
    <ligand>
        <name>sn-glycerol 3-phosphate</name>
        <dbReference type="ChEBI" id="CHEBI:57597"/>
    </ligand>
</feature>
<feature type="binding site" evidence="13">
    <location>
        <position position="108"/>
    </location>
    <ligand>
        <name>NADPH</name>
        <dbReference type="ChEBI" id="CHEBI:57783"/>
    </ligand>
</feature>
<evidence type="ECO:0000256" key="2">
    <source>
        <dbReference type="ARBA" id="ARBA00022516"/>
    </source>
</evidence>
<dbReference type="InterPro" id="IPR036291">
    <property type="entry name" value="NAD(P)-bd_dom_sf"/>
</dbReference>
<keyword evidence="2 13" id="KW-0444">Lipid biosynthesis</keyword>
<feature type="binding site" evidence="13">
    <location>
        <position position="282"/>
    </location>
    <ligand>
        <name>NADPH</name>
        <dbReference type="ChEBI" id="CHEBI:57783"/>
    </ligand>
</feature>
<evidence type="ECO:0000256" key="9">
    <source>
        <dbReference type="ARBA" id="ARBA00052716"/>
    </source>
</evidence>
<keyword evidence="7 13" id="KW-0594">Phospholipid biosynthesis</keyword>
<feature type="binding site" evidence="13">
    <location>
        <position position="194"/>
    </location>
    <ligand>
        <name>sn-glycerol 3-phosphate</name>
        <dbReference type="ChEBI" id="CHEBI:57597"/>
    </ligand>
</feature>
<dbReference type="GO" id="GO:0005829">
    <property type="term" value="C:cytosol"/>
    <property type="evidence" value="ECO:0007669"/>
    <property type="project" value="TreeGrafter"/>
</dbReference>
<dbReference type="Gene3D" id="1.10.1040.10">
    <property type="entry name" value="N-(1-d-carboxylethyl)-l-norvaline Dehydrogenase, domain 2"/>
    <property type="match status" value="1"/>
</dbReference>
<dbReference type="NCBIfam" id="NF000942">
    <property type="entry name" value="PRK00094.1-4"/>
    <property type="match status" value="1"/>
</dbReference>
<dbReference type="AlphaFoldDB" id="A0A0R2PRV9"/>
<dbReference type="PANTHER" id="PTHR11728">
    <property type="entry name" value="GLYCEROL-3-PHOSPHATE DEHYDROGENASE"/>
    <property type="match status" value="1"/>
</dbReference>
<dbReference type="HAMAP" id="MF_00394">
    <property type="entry name" value="NAD_Glyc3P_dehydrog"/>
    <property type="match status" value="1"/>
</dbReference>
<dbReference type="GO" id="GO:0141153">
    <property type="term" value="F:glycerol-3-phosphate dehydrogenase (NADP+) activity"/>
    <property type="evidence" value="ECO:0007669"/>
    <property type="project" value="RHEA"/>
</dbReference>
<comment type="pathway">
    <text evidence="13">Membrane lipid metabolism; glycerophospholipid metabolism.</text>
</comment>
<evidence type="ECO:0000259" key="18">
    <source>
        <dbReference type="Pfam" id="PF01210"/>
    </source>
</evidence>
<dbReference type="SUPFAM" id="SSF48179">
    <property type="entry name" value="6-phosphogluconate dehydrogenase C-terminal domain-like"/>
    <property type="match status" value="1"/>
</dbReference>
<dbReference type="GO" id="GO:0046167">
    <property type="term" value="P:glycerol-3-phosphate biosynthetic process"/>
    <property type="evidence" value="ECO:0007669"/>
    <property type="project" value="UniProtKB-UniRule"/>
</dbReference>
<evidence type="ECO:0000313" key="21">
    <source>
        <dbReference type="Proteomes" id="UP000050874"/>
    </source>
</evidence>
<evidence type="ECO:0000256" key="12">
    <source>
        <dbReference type="ARBA" id="ARBA00080511"/>
    </source>
</evidence>
<comment type="caution">
    <text evidence="13">Lacks conserved residue(s) required for the propagation of feature annotation.</text>
</comment>
<keyword evidence="5 13" id="KW-0520">NAD</keyword>
<evidence type="ECO:0000256" key="7">
    <source>
        <dbReference type="ARBA" id="ARBA00023209"/>
    </source>
</evidence>
<feature type="binding site" evidence="13">
    <location>
        <position position="247"/>
    </location>
    <ligand>
        <name>sn-glycerol 3-phosphate</name>
        <dbReference type="ChEBI" id="CHEBI:57597"/>
    </ligand>
</feature>
<evidence type="ECO:0000256" key="8">
    <source>
        <dbReference type="ARBA" id="ARBA00023264"/>
    </source>
</evidence>
<feature type="domain" description="Glycerol-3-phosphate dehydrogenase NAD-dependent C-terminal" evidence="19">
    <location>
        <begin position="183"/>
        <end position="323"/>
    </location>
</feature>
<reference evidence="21" key="1">
    <citation type="submission" date="2015-10" db="EMBL/GenBank/DDBJ databases">
        <title>Metagenome-Assembled Genomes uncover a global brackish microbiome.</title>
        <authorList>
            <person name="Hugerth L.W."/>
            <person name="Larsson J."/>
            <person name="Alneberg J."/>
            <person name="Lindh M.V."/>
            <person name="Legrand C."/>
            <person name="Pinhassi J."/>
            <person name="Andersson A."/>
        </authorList>
    </citation>
    <scope>NUCLEOTIDE SEQUENCE [LARGE SCALE GENOMIC DNA]</scope>
</reference>
<dbReference type="GO" id="GO:0046474">
    <property type="term" value="P:glycerophospholipid biosynthetic process"/>
    <property type="evidence" value="ECO:0007669"/>
    <property type="project" value="TreeGrafter"/>
</dbReference>
<feature type="binding site" evidence="13">
    <location>
        <position position="258"/>
    </location>
    <ligand>
        <name>NADPH</name>
        <dbReference type="ChEBI" id="CHEBI:57783"/>
    </ligand>
</feature>
<comment type="subcellular location">
    <subcellularLocation>
        <location evidence="13">Cytoplasm</location>
    </subcellularLocation>
</comment>
<evidence type="ECO:0000256" key="11">
    <source>
        <dbReference type="ARBA" id="ARBA00069372"/>
    </source>
</evidence>
<evidence type="ECO:0000259" key="19">
    <source>
        <dbReference type="Pfam" id="PF07479"/>
    </source>
</evidence>
<evidence type="ECO:0000256" key="13">
    <source>
        <dbReference type="HAMAP-Rule" id="MF_00394"/>
    </source>
</evidence>
<comment type="catalytic activity">
    <reaction evidence="9">
        <text>sn-glycerol 3-phosphate + NADP(+) = dihydroxyacetone phosphate + NADPH + H(+)</text>
        <dbReference type="Rhea" id="RHEA:11096"/>
        <dbReference type="ChEBI" id="CHEBI:15378"/>
        <dbReference type="ChEBI" id="CHEBI:57597"/>
        <dbReference type="ChEBI" id="CHEBI:57642"/>
        <dbReference type="ChEBI" id="CHEBI:57783"/>
        <dbReference type="ChEBI" id="CHEBI:58349"/>
        <dbReference type="EC" id="1.1.1.94"/>
    </reaction>
    <physiologicalReaction direction="right-to-left" evidence="9">
        <dbReference type="Rhea" id="RHEA:11098"/>
    </physiologicalReaction>
</comment>
<dbReference type="PANTHER" id="PTHR11728:SF1">
    <property type="entry name" value="GLYCEROL-3-PHOSPHATE DEHYDROGENASE [NAD(+)] 2, CHLOROPLASTIC"/>
    <property type="match status" value="1"/>
</dbReference>
<keyword evidence="8 13" id="KW-1208">Phospholipid metabolism</keyword>
<sequence>MNTKQVAVLGGGSFGTVLANIAASNGHEVRLWVRDADQALRINSEGANATYHPELILSDNISASEDLESVVSNAEYILVATPSLIFEQIIARLAPYIHSSVSIISCTKGIQPDPFRTMTEIISHHLGHIIGNQIGALSGPNLAKEIAEQKIAGTVIASSNSELTSNIKLILSSSTFKVFSSSDIQGVELAGALKNIYAICCGIAHAKNVGENALGFIITRSMAEMSRFAVAKGANPITFLGLSGMGDLMATCTSKLSRNFQLGELIARDISLLEAKELVGQVAEGARTLEVVYQEAQTSQVSMPIVKSLYNILYKGVKSEQLLEDLLDHPHEVDVEFTQ</sequence>
<feature type="binding site" evidence="13">
    <location>
        <position position="257"/>
    </location>
    <ligand>
        <name>sn-glycerol 3-phosphate</name>
        <dbReference type="ChEBI" id="CHEBI:57597"/>
    </ligand>
</feature>
<feature type="binding site" evidence="13">
    <location>
        <position position="139"/>
    </location>
    <ligand>
        <name>sn-glycerol 3-phosphate</name>
        <dbReference type="ChEBI" id="CHEBI:57597"/>
    </ligand>
</feature>
<dbReference type="InterPro" id="IPR011128">
    <property type="entry name" value="G3P_DH_NAD-dep_N"/>
</dbReference>
<evidence type="ECO:0000256" key="15">
    <source>
        <dbReference type="PIRSR" id="PIRSR000114-2"/>
    </source>
</evidence>
<keyword evidence="13" id="KW-0547">Nucleotide-binding</keyword>
<keyword evidence="3 13" id="KW-0521">NADP</keyword>
<dbReference type="UniPathway" id="UPA00940"/>
<comment type="caution">
    <text evidence="20">The sequence shown here is derived from an EMBL/GenBank/DDBJ whole genome shotgun (WGS) entry which is preliminary data.</text>
</comment>
<dbReference type="GO" id="GO:0141152">
    <property type="term" value="F:glycerol-3-phosphate dehydrogenase (NAD+) activity"/>
    <property type="evidence" value="ECO:0007669"/>
    <property type="project" value="RHEA"/>
</dbReference>
<feature type="binding site" evidence="16">
    <location>
        <position position="143"/>
    </location>
    <ligand>
        <name>NAD(+)</name>
        <dbReference type="ChEBI" id="CHEBI:57540"/>
    </ligand>
</feature>
<evidence type="ECO:0000256" key="10">
    <source>
        <dbReference type="ARBA" id="ARBA00066687"/>
    </source>
</evidence>
<dbReference type="InterPro" id="IPR006168">
    <property type="entry name" value="G3P_DH_NAD-dep"/>
</dbReference>
<evidence type="ECO:0000256" key="1">
    <source>
        <dbReference type="ARBA" id="ARBA00011009"/>
    </source>
</evidence>
<evidence type="ECO:0000256" key="5">
    <source>
        <dbReference type="ARBA" id="ARBA00023027"/>
    </source>
</evidence>
<dbReference type="SUPFAM" id="SSF51735">
    <property type="entry name" value="NAD(P)-binding Rossmann-fold domains"/>
    <property type="match status" value="1"/>
</dbReference>
<feature type="domain" description="Glycerol-3-phosphate dehydrogenase NAD-dependent N-terminal" evidence="18">
    <location>
        <begin position="5"/>
        <end position="162"/>
    </location>
</feature>
<evidence type="ECO:0000256" key="6">
    <source>
        <dbReference type="ARBA" id="ARBA00023098"/>
    </source>
</evidence>
<dbReference type="FunFam" id="3.40.50.720:FF:000019">
    <property type="entry name" value="Glycerol-3-phosphate dehydrogenase [NAD(P)+]"/>
    <property type="match status" value="1"/>
</dbReference>
<feature type="binding site" evidence="13">
    <location>
        <position position="143"/>
    </location>
    <ligand>
        <name>NADPH</name>
        <dbReference type="ChEBI" id="CHEBI:57783"/>
    </ligand>
</feature>
<gene>
    <name evidence="13" type="primary">gpsA</name>
    <name evidence="20" type="ORF">ABR63_08065</name>
</gene>
<feature type="binding site" evidence="13">
    <location>
        <position position="34"/>
    </location>
    <ligand>
        <name>NADPH</name>
        <dbReference type="ChEBI" id="CHEBI:57783"/>
    </ligand>
</feature>
<dbReference type="FunFam" id="1.10.1040.10:FF:000001">
    <property type="entry name" value="Glycerol-3-phosphate dehydrogenase [NAD(P)+]"/>
    <property type="match status" value="1"/>
</dbReference>
<dbReference type="GO" id="GO:0005975">
    <property type="term" value="P:carbohydrate metabolic process"/>
    <property type="evidence" value="ECO:0007669"/>
    <property type="project" value="InterPro"/>
</dbReference>
<evidence type="ECO:0000256" key="17">
    <source>
        <dbReference type="RuleBase" id="RU000437"/>
    </source>
</evidence>
<dbReference type="InterPro" id="IPR006109">
    <property type="entry name" value="G3P_DH_NAD-dep_C"/>
</dbReference>
<proteinExistence type="inferred from homology"/>
<feature type="binding site" evidence="13">
    <location>
        <position position="259"/>
    </location>
    <ligand>
        <name>sn-glycerol 3-phosphate</name>
        <dbReference type="ChEBI" id="CHEBI:57597"/>
    </ligand>
</feature>
<dbReference type="EC" id="1.1.1.94" evidence="10 13"/>
<feature type="binding site" evidence="13">
    <location>
        <position position="13"/>
    </location>
    <ligand>
        <name>NADPH</name>
        <dbReference type="ChEBI" id="CHEBI:57783"/>
    </ligand>
</feature>
<dbReference type="Pfam" id="PF01210">
    <property type="entry name" value="NAD_Gly3P_dh_N"/>
    <property type="match status" value="1"/>
</dbReference>
<dbReference type="EMBL" id="LIAV01000289">
    <property type="protein sequence ID" value="KRO38787.1"/>
    <property type="molecule type" value="Genomic_DNA"/>
</dbReference>
<dbReference type="Gene3D" id="3.40.50.720">
    <property type="entry name" value="NAD(P)-binding Rossmann-like Domain"/>
    <property type="match status" value="1"/>
</dbReference>
<dbReference type="PRINTS" id="PR00077">
    <property type="entry name" value="GPDHDRGNASE"/>
</dbReference>